<dbReference type="Proteomes" id="UP001221898">
    <property type="component" value="Unassembled WGS sequence"/>
</dbReference>
<proteinExistence type="predicted"/>
<comment type="caution">
    <text evidence="1">The sequence shown here is derived from an EMBL/GenBank/DDBJ whole genome shotgun (WGS) entry which is preliminary data.</text>
</comment>
<gene>
    <name evidence="1" type="ORF">AAFF_G00161000</name>
</gene>
<evidence type="ECO:0000313" key="2">
    <source>
        <dbReference type="Proteomes" id="UP001221898"/>
    </source>
</evidence>
<name>A0AAD7RMK1_9TELE</name>
<dbReference type="EMBL" id="JAINUG010000218">
    <property type="protein sequence ID" value="KAJ8387046.1"/>
    <property type="molecule type" value="Genomic_DNA"/>
</dbReference>
<reference evidence="1" key="1">
    <citation type="journal article" date="2023" name="Science">
        <title>Genome structures resolve the early diversification of teleost fishes.</title>
        <authorList>
            <person name="Parey E."/>
            <person name="Louis A."/>
            <person name="Montfort J."/>
            <person name="Bouchez O."/>
            <person name="Roques C."/>
            <person name="Iampietro C."/>
            <person name="Lluch J."/>
            <person name="Castinel A."/>
            <person name="Donnadieu C."/>
            <person name="Desvignes T."/>
            <person name="Floi Bucao C."/>
            <person name="Jouanno E."/>
            <person name="Wen M."/>
            <person name="Mejri S."/>
            <person name="Dirks R."/>
            <person name="Jansen H."/>
            <person name="Henkel C."/>
            <person name="Chen W.J."/>
            <person name="Zahm M."/>
            <person name="Cabau C."/>
            <person name="Klopp C."/>
            <person name="Thompson A.W."/>
            <person name="Robinson-Rechavi M."/>
            <person name="Braasch I."/>
            <person name="Lecointre G."/>
            <person name="Bobe J."/>
            <person name="Postlethwait J.H."/>
            <person name="Berthelot C."/>
            <person name="Roest Crollius H."/>
            <person name="Guiguen Y."/>
        </authorList>
    </citation>
    <scope>NUCLEOTIDE SEQUENCE</scope>
    <source>
        <strain evidence="1">NC1722</strain>
    </source>
</reference>
<accession>A0AAD7RMK1</accession>
<organism evidence="1 2">
    <name type="scientific">Aldrovandia affinis</name>
    <dbReference type="NCBI Taxonomy" id="143900"/>
    <lineage>
        <taxon>Eukaryota</taxon>
        <taxon>Metazoa</taxon>
        <taxon>Chordata</taxon>
        <taxon>Craniata</taxon>
        <taxon>Vertebrata</taxon>
        <taxon>Euteleostomi</taxon>
        <taxon>Actinopterygii</taxon>
        <taxon>Neopterygii</taxon>
        <taxon>Teleostei</taxon>
        <taxon>Notacanthiformes</taxon>
        <taxon>Halosauridae</taxon>
        <taxon>Aldrovandia</taxon>
    </lineage>
</organism>
<keyword evidence="2" id="KW-1185">Reference proteome</keyword>
<dbReference type="AlphaFoldDB" id="A0AAD7RMK1"/>
<protein>
    <submittedName>
        <fullName evidence="1">Uncharacterized protein</fullName>
    </submittedName>
</protein>
<sequence length="100" mass="11681">MHRSKESLKEKAWRAQQESELEVLEWEFDQKLQTQEEAWRVELARKDVELQQKGLTVPFDPIDEMALDMEGLPWPDLMVQSDPIDVLTENVELLSVSRSG</sequence>
<evidence type="ECO:0000313" key="1">
    <source>
        <dbReference type="EMBL" id="KAJ8387046.1"/>
    </source>
</evidence>